<gene>
    <name evidence="2" type="ORF">ABIE19_003221</name>
</gene>
<dbReference type="RefSeq" id="WP_354090235.1">
    <property type="nucleotide sequence ID" value="NZ_JBEPTF010000005.1"/>
</dbReference>
<reference evidence="2 3" key="1">
    <citation type="submission" date="2024-06" db="EMBL/GenBank/DDBJ databases">
        <title>Sorghum-associated microbial communities from plants grown in Nebraska, USA.</title>
        <authorList>
            <person name="Schachtman D."/>
        </authorList>
    </citation>
    <scope>NUCLEOTIDE SEQUENCE [LARGE SCALE GENOMIC DNA]</scope>
    <source>
        <strain evidence="2 3">2814</strain>
    </source>
</reference>
<proteinExistence type="predicted"/>
<dbReference type="EMBL" id="JBEPTF010000005">
    <property type="protein sequence ID" value="MET4685270.1"/>
    <property type="molecule type" value="Genomic_DNA"/>
</dbReference>
<dbReference type="Proteomes" id="UP001549313">
    <property type="component" value="Unassembled WGS sequence"/>
</dbReference>
<evidence type="ECO:0008006" key="4">
    <source>
        <dbReference type="Google" id="ProtNLM"/>
    </source>
</evidence>
<protein>
    <recommendedName>
        <fullName evidence="4">Lipoprotein</fullName>
    </recommendedName>
</protein>
<organism evidence="2 3">
    <name type="scientific">Brevundimonas faecalis</name>
    <dbReference type="NCBI Taxonomy" id="947378"/>
    <lineage>
        <taxon>Bacteria</taxon>
        <taxon>Pseudomonadati</taxon>
        <taxon>Pseudomonadota</taxon>
        <taxon>Alphaproteobacteria</taxon>
        <taxon>Caulobacterales</taxon>
        <taxon>Caulobacteraceae</taxon>
        <taxon>Brevundimonas</taxon>
    </lineage>
</organism>
<evidence type="ECO:0000313" key="3">
    <source>
        <dbReference type="Proteomes" id="UP001549313"/>
    </source>
</evidence>
<feature type="signal peptide" evidence="1">
    <location>
        <begin position="1"/>
        <end position="20"/>
    </location>
</feature>
<comment type="caution">
    <text evidence="2">The sequence shown here is derived from an EMBL/GenBank/DDBJ whole genome shotgun (WGS) entry which is preliminary data.</text>
</comment>
<keyword evidence="1" id="KW-0732">Signal</keyword>
<accession>A0ABV2RFQ9</accession>
<evidence type="ECO:0000256" key="1">
    <source>
        <dbReference type="SAM" id="SignalP"/>
    </source>
</evidence>
<keyword evidence="3" id="KW-1185">Reference proteome</keyword>
<feature type="chain" id="PRO_5045689465" description="Lipoprotein" evidence="1">
    <location>
        <begin position="21"/>
        <end position="246"/>
    </location>
</feature>
<name>A0ABV2RFQ9_9CAUL</name>
<sequence length="246" mass="25786">MKSFVIACGLAALVPAAAFAHSAPKSSLFEISDVDRDAVPAGTPAAFYVAFPNADRNEAARQVGEDSFSFVPLAFIPLSDTRVALVSTGANDCTGQACSGLNAVHYLDHPAGEPRYPFTLSGEWLDVGAAGVVGNPAQRWGWTQAIADAPVLYTEAGGTWQGRSCGYAVLTELKEAGPVEIARIPVYFSDASSDEAAAEVEGTITAAEKGRSLTVSYRGSGAFDETYRRGPDGVFRLQGESRVPAC</sequence>
<evidence type="ECO:0000313" key="2">
    <source>
        <dbReference type="EMBL" id="MET4685270.1"/>
    </source>
</evidence>